<reference evidence="1" key="1">
    <citation type="submission" date="2022-10" db="EMBL/GenBank/DDBJ databases">
        <title>Genome Sequence of Xylaria curta.</title>
        <authorList>
            <person name="Buettner E."/>
        </authorList>
    </citation>
    <scope>NUCLEOTIDE SEQUENCE</scope>
    <source>
        <strain evidence="1">Babe10</strain>
    </source>
</reference>
<protein>
    <submittedName>
        <fullName evidence="1">Uncharacterized protein</fullName>
    </submittedName>
</protein>
<keyword evidence="2" id="KW-1185">Reference proteome</keyword>
<sequence length="248" mass="28594">MRLLQRQDDGSLTLTTFSDDNIPPYGMLSHTWGEEDEEVTFREITEGVTLQKYDYKQKKGYKKIDFCANAAADDNLQHFWVDSCCIDKSSYPELQEAIMSMFRWYQSAAKCYVYLSNVIIGNEQQQRPSSRPAWEFAFRKSRWFTRGWTQVNITKATPHVPCKPEVWNAAIAAFYAGIRDPKPRNPKVISSDGPIDGTEKLQRVAVLPSIREISDTKTLDGLTDSINPDVRISDVTWEEPRYRAQRVH</sequence>
<organism evidence="1 2">
    <name type="scientific">Xylaria curta</name>
    <dbReference type="NCBI Taxonomy" id="42375"/>
    <lineage>
        <taxon>Eukaryota</taxon>
        <taxon>Fungi</taxon>
        <taxon>Dikarya</taxon>
        <taxon>Ascomycota</taxon>
        <taxon>Pezizomycotina</taxon>
        <taxon>Sordariomycetes</taxon>
        <taxon>Xylariomycetidae</taxon>
        <taxon>Xylariales</taxon>
        <taxon>Xylariaceae</taxon>
        <taxon>Xylaria</taxon>
    </lineage>
</organism>
<comment type="caution">
    <text evidence="1">The sequence shown here is derived from an EMBL/GenBank/DDBJ whole genome shotgun (WGS) entry which is preliminary data.</text>
</comment>
<evidence type="ECO:0000313" key="1">
    <source>
        <dbReference type="EMBL" id="KAJ2983153.1"/>
    </source>
</evidence>
<name>A0ACC1NWI7_9PEZI</name>
<evidence type="ECO:0000313" key="2">
    <source>
        <dbReference type="Proteomes" id="UP001143856"/>
    </source>
</evidence>
<dbReference type="EMBL" id="JAPDGR010001393">
    <property type="protein sequence ID" value="KAJ2983153.1"/>
    <property type="molecule type" value="Genomic_DNA"/>
</dbReference>
<dbReference type="Proteomes" id="UP001143856">
    <property type="component" value="Unassembled WGS sequence"/>
</dbReference>
<gene>
    <name evidence="1" type="ORF">NUW58_g6296</name>
</gene>
<accession>A0ACC1NWI7</accession>
<proteinExistence type="predicted"/>